<dbReference type="Gene3D" id="1.25.40.420">
    <property type="match status" value="1"/>
</dbReference>
<evidence type="ECO:0008006" key="6">
    <source>
        <dbReference type="Google" id="ProtNLM"/>
    </source>
</evidence>
<dbReference type="SMART" id="SM00225">
    <property type="entry name" value="BTB"/>
    <property type="match status" value="1"/>
</dbReference>
<evidence type="ECO:0000313" key="5">
    <source>
        <dbReference type="Proteomes" id="UP000663852"/>
    </source>
</evidence>
<dbReference type="Pfam" id="PF00651">
    <property type="entry name" value="BTB"/>
    <property type="match status" value="1"/>
</dbReference>
<feature type="region of interest" description="Disordered" evidence="1">
    <location>
        <begin position="210"/>
        <end position="285"/>
    </location>
</feature>
<dbReference type="PROSITE" id="PS50097">
    <property type="entry name" value="BTB"/>
    <property type="match status" value="1"/>
</dbReference>
<feature type="domain" description="BTB" evidence="2">
    <location>
        <begin position="279"/>
        <end position="350"/>
    </location>
</feature>
<accession>A0A815FB32</accession>
<name>A0A815FB32_ADIRI</name>
<dbReference type="CDD" id="cd18186">
    <property type="entry name" value="BTB_POZ_ZBTB_KLHL-like"/>
    <property type="match status" value="1"/>
</dbReference>
<dbReference type="SUPFAM" id="SSF54695">
    <property type="entry name" value="POZ domain"/>
    <property type="match status" value="1"/>
</dbReference>
<evidence type="ECO:0000313" key="4">
    <source>
        <dbReference type="EMBL" id="CAF1322870.1"/>
    </source>
</evidence>
<proteinExistence type="predicted"/>
<dbReference type="PROSITE" id="PS50144">
    <property type="entry name" value="MATH"/>
    <property type="match status" value="1"/>
</dbReference>
<dbReference type="InterPro" id="IPR011333">
    <property type="entry name" value="SKP1/BTB/POZ_sf"/>
</dbReference>
<feature type="compositionally biased region" description="Low complexity" evidence="1">
    <location>
        <begin position="215"/>
        <end position="245"/>
    </location>
</feature>
<gene>
    <name evidence="4" type="ORF">EDS130_LOCUS31758</name>
</gene>
<evidence type="ECO:0000256" key="1">
    <source>
        <dbReference type="SAM" id="MobiDB-lite"/>
    </source>
</evidence>
<dbReference type="PANTHER" id="PTHR24413">
    <property type="entry name" value="SPECKLE-TYPE POZ PROTEIN"/>
    <property type="match status" value="1"/>
</dbReference>
<dbReference type="Proteomes" id="UP000663852">
    <property type="component" value="Unassembled WGS sequence"/>
</dbReference>
<evidence type="ECO:0000259" key="2">
    <source>
        <dbReference type="PROSITE" id="PS50097"/>
    </source>
</evidence>
<dbReference type="EMBL" id="CAJNOJ010000236">
    <property type="protein sequence ID" value="CAF1322870.1"/>
    <property type="molecule type" value="Genomic_DNA"/>
</dbReference>
<organism evidence="4 5">
    <name type="scientific">Adineta ricciae</name>
    <name type="common">Rotifer</name>
    <dbReference type="NCBI Taxonomy" id="249248"/>
    <lineage>
        <taxon>Eukaryota</taxon>
        <taxon>Metazoa</taxon>
        <taxon>Spiralia</taxon>
        <taxon>Gnathifera</taxon>
        <taxon>Rotifera</taxon>
        <taxon>Eurotatoria</taxon>
        <taxon>Bdelloidea</taxon>
        <taxon>Adinetida</taxon>
        <taxon>Adinetidae</taxon>
        <taxon>Adineta</taxon>
    </lineage>
</organism>
<protein>
    <recommendedName>
        <fullName evidence="6">BTB domain-containing protein</fullName>
    </recommendedName>
</protein>
<dbReference type="Gene3D" id="2.60.210.10">
    <property type="entry name" value="Apoptosis, Tumor Necrosis Factor Receptor Associated Protein 2, Chain A"/>
    <property type="match status" value="1"/>
</dbReference>
<dbReference type="GO" id="GO:0030163">
    <property type="term" value="P:protein catabolic process"/>
    <property type="evidence" value="ECO:0007669"/>
    <property type="project" value="UniProtKB-ARBA"/>
</dbReference>
<comment type="caution">
    <text evidence="4">The sequence shown here is derived from an EMBL/GenBank/DDBJ whole genome shotgun (WGS) entry which is preliminary data.</text>
</comment>
<dbReference type="Gene3D" id="3.30.710.10">
    <property type="entry name" value="Potassium Channel Kv1.1, Chain A"/>
    <property type="match status" value="1"/>
</dbReference>
<feature type="compositionally biased region" description="Polar residues" evidence="1">
    <location>
        <begin position="276"/>
        <end position="285"/>
    </location>
</feature>
<dbReference type="OrthoDB" id="10249567at2759"/>
<dbReference type="InterPro" id="IPR008974">
    <property type="entry name" value="TRAF-like"/>
</dbReference>
<dbReference type="InterPro" id="IPR000210">
    <property type="entry name" value="BTB/POZ_dom"/>
</dbReference>
<reference evidence="4" key="1">
    <citation type="submission" date="2021-02" db="EMBL/GenBank/DDBJ databases">
        <authorList>
            <person name="Nowell W R."/>
        </authorList>
    </citation>
    <scope>NUCLEOTIDE SEQUENCE</scope>
</reference>
<sequence>MSGSGVERSNFRKLCHLHIYGQLIIFNRILVHDPQSPRVLFSSYFSPNFGPHTDTSWCLKLYPKGVNEKSVEYISLFVKYVRGRTDLQAKAEFSLINSRGEFHIVRKTPYHIFPTGGDWGYSEYLMRMVLTTQRKSELLNADQSLKIFTRVIIVGESSSSIIHEEKKNTYESLASLSSHLGSLLTSTKDNCHDVTIIVRPQHFNTLAYEHKSHDTPSSSSASSSPIDGAKSSSKKANSNNSSSSSVGNNRTKRKRYSTNSGGSNGAGESSGETNNDETTSTALAIPSTPTTMTFYAHRSILSVRSPVFAAMFSHSMLEDQNSTIEITDLQPETVRALLEYIYTSNVEEIDEHNAVEIFKAADKYELELLKQRAELIMMNSLSVSNCTMLYIVADLHNAHELKKRVLNFIMRNILEVTESDDWRILVEQHPALATEAFVYSAEHAASCACSS</sequence>
<dbReference type="AlphaFoldDB" id="A0A815FB32"/>
<evidence type="ECO:0000259" key="3">
    <source>
        <dbReference type="PROSITE" id="PS50144"/>
    </source>
</evidence>
<feature type="compositionally biased region" description="Low complexity" evidence="1">
    <location>
        <begin position="257"/>
        <end position="273"/>
    </location>
</feature>
<dbReference type="Pfam" id="PF22486">
    <property type="entry name" value="MATH_2"/>
    <property type="match status" value="1"/>
</dbReference>
<dbReference type="InterPro" id="IPR002083">
    <property type="entry name" value="MATH/TRAF_dom"/>
</dbReference>
<feature type="domain" description="MATH" evidence="3">
    <location>
        <begin position="27"/>
        <end position="151"/>
    </location>
</feature>
<dbReference type="SUPFAM" id="SSF49599">
    <property type="entry name" value="TRAF domain-like"/>
    <property type="match status" value="1"/>
</dbReference>